<dbReference type="PANTHER" id="PTHR30518:SF2">
    <property type="entry name" value="ENDOLYTIC MUREIN TRANSGLYCOSYLASE"/>
    <property type="match status" value="1"/>
</dbReference>
<keyword evidence="9" id="KW-1185">Reference proteome</keyword>
<dbReference type="EC" id="4.2.2.29" evidence="7"/>
<dbReference type="Pfam" id="PF02618">
    <property type="entry name" value="YceG"/>
    <property type="match status" value="1"/>
</dbReference>
<reference evidence="8 9" key="1">
    <citation type="submission" date="2021-07" db="EMBL/GenBank/DDBJ databases">
        <title>complete genome sequencing of Tessaracoccus sp.J1M15.</title>
        <authorList>
            <person name="Bae J.-W."/>
            <person name="Kim D.-y."/>
        </authorList>
    </citation>
    <scope>NUCLEOTIDE SEQUENCE [LARGE SCALE GENOMIC DNA]</scope>
    <source>
        <strain evidence="8 9">J1M15</strain>
    </source>
</reference>
<keyword evidence="6 7" id="KW-0961">Cell wall biogenesis/degradation</keyword>
<dbReference type="NCBIfam" id="TIGR00247">
    <property type="entry name" value="endolytic transglycosylase MltG"/>
    <property type="match status" value="1"/>
</dbReference>
<evidence type="ECO:0000256" key="4">
    <source>
        <dbReference type="ARBA" id="ARBA00023136"/>
    </source>
</evidence>
<dbReference type="Proteomes" id="UP000824504">
    <property type="component" value="Chromosome"/>
</dbReference>
<protein>
    <recommendedName>
        <fullName evidence="7">Endolytic murein transglycosylase</fullName>
        <ecNumber evidence="7">4.2.2.29</ecNumber>
    </recommendedName>
    <alternativeName>
        <fullName evidence="7">Peptidoglycan lytic transglycosylase</fullName>
    </alternativeName>
    <alternativeName>
        <fullName evidence="7">Peptidoglycan polymerization terminase</fullName>
    </alternativeName>
</protein>
<comment type="function">
    <text evidence="7">Functions as a peptidoglycan terminase that cleaves nascent peptidoglycan strands endolytically to terminate their elongation.</text>
</comment>
<dbReference type="HAMAP" id="MF_02065">
    <property type="entry name" value="MltG"/>
    <property type="match status" value="1"/>
</dbReference>
<keyword evidence="5 7" id="KW-0456">Lyase</keyword>
<dbReference type="PANTHER" id="PTHR30518">
    <property type="entry name" value="ENDOLYTIC MUREIN TRANSGLYCOSYLASE"/>
    <property type="match status" value="1"/>
</dbReference>
<proteinExistence type="inferred from homology"/>
<comment type="similarity">
    <text evidence="7">Belongs to the transglycosylase MltG family.</text>
</comment>
<keyword evidence="2 7" id="KW-0812">Transmembrane</keyword>
<dbReference type="InterPro" id="IPR003770">
    <property type="entry name" value="MLTG-like"/>
</dbReference>
<dbReference type="EMBL" id="CP079216">
    <property type="protein sequence ID" value="QXT64148.1"/>
    <property type="molecule type" value="Genomic_DNA"/>
</dbReference>
<feature type="site" description="Important for catalytic activity" evidence="7">
    <location>
        <position position="247"/>
    </location>
</feature>
<keyword evidence="3 7" id="KW-1133">Transmembrane helix</keyword>
<comment type="catalytic activity">
    <reaction evidence="7">
        <text>a peptidoglycan chain = a peptidoglycan chain with N-acetyl-1,6-anhydromuramyl-[peptide] at the reducing end + a peptidoglycan chain with N-acetylglucosamine at the non-reducing end.</text>
        <dbReference type="EC" id="4.2.2.29"/>
    </reaction>
</comment>
<evidence type="ECO:0000256" key="3">
    <source>
        <dbReference type="ARBA" id="ARBA00022989"/>
    </source>
</evidence>
<evidence type="ECO:0000256" key="2">
    <source>
        <dbReference type="ARBA" id="ARBA00022692"/>
    </source>
</evidence>
<evidence type="ECO:0000256" key="7">
    <source>
        <dbReference type="HAMAP-Rule" id="MF_02065"/>
    </source>
</evidence>
<accession>A0ABX8SLB9</accession>
<evidence type="ECO:0000313" key="8">
    <source>
        <dbReference type="EMBL" id="QXT64148.1"/>
    </source>
</evidence>
<dbReference type="RefSeq" id="WP_219084071.1">
    <property type="nucleotide sequence ID" value="NZ_CP079216.1"/>
</dbReference>
<feature type="transmembrane region" description="Helical" evidence="7">
    <location>
        <begin position="20"/>
        <end position="42"/>
    </location>
</feature>
<sequence>MSPAFRNDDKSLNWRTVGYWARSVFAVLLSLTVLVGGGWFVYSKAHDAYIAWRTTDDYIGDGTDPVEVLIPKGASITQIGDILTEDGVVRSTKAFRQAAQDSGQADKLQAGRYELKKELPAETAFAMLLDSDNLVRLKVTFPEGTTDAEQFEIISSKLDVELETVQKAAKQTDKLTSLPEFADGDLEGYLFPSTYEVAEPVKPLSIFASQITQFNKIAEKLSLEGRAEDLGYSPDEVVTVASIIASEVSNVEDQANVAAVIYNRLDADMPLQMDSTVHYAVGKSGKVTTTAEDRKSDSPYNTYVHKGLPPGPISNPGETALEAALHPADVDYKYFVTVNLETGETKFADTLDEHNANVAEFQQWCQANADKGLC</sequence>
<gene>
    <name evidence="7 8" type="primary">mltG</name>
    <name evidence="8" type="ORF">KDB89_06770</name>
</gene>
<evidence type="ECO:0000313" key="9">
    <source>
        <dbReference type="Proteomes" id="UP000824504"/>
    </source>
</evidence>
<keyword evidence="1 7" id="KW-1003">Cell membrane</keyword>
<evidence type="ECO:0000256" key="5">
    <source>
        <dbReference type="ARBA" id="ARBA00023239"/>
    </source>
</evidence>
<evidence type="ECO:0000256" key="6">
    <source>
        <dbReference type="ARBA" id="ARBA00023316"/>
    </source>
</evidence>
<comment type="subcellular location">
    <subcellularLocation>
        <location evidence="7">Cell membrane</location>
        <topology evidence="7">Single-pass membrane protein</topology>
    </subcellularLocation>
</comment>
<keyword evidence="4 7" id="KW-0472">Membrane</keyword>
<dbReference type="CDD" id="cd08010">
    <property type="entry name" value="MltG_like"/>
    <property type="match status" value="1"/>
</dbReference>
<name>A0ABX8SLB9_9ACTN</name>
<evidence type="ECO:0000256" key="1">
    <source>
        <dbReference type="ARBA" id="ARBA00022475"/>
    </source>
</evidence>
<organism evidence="8 9">
    <name type="scientific">Tessaracoccus palaemonis</name>
    <dbReference type="NCBI Taxonomy" id="2829499"/>
    <lineage>
        <taxon>Bacteria</taxon>
        <taxon>Bacillati</taxon>
        <taxon>Actinomycetota</taxon>
        <taxon>Actinomycetes</taxon>
        <taxon>Propionibacteriales</taxon>
        <taxon>Propionibacteriaceae</taxon>
        <taxon>Tessaracoccus</taxon>
    </lineage>
</organism>